<keyword evidence="2" id="KW-0732">Signal</keyword>
<evidence type="ECO:0000256" key="1">
    <source>
        <dbReference type="SAM" id="MobiDB-lite"/>
    </source>
</evidence>
<organism evidence="3">
    <name type="scientific">Pristhesancus plagipennis</name>
    <name type="common">Common assassin bug</name>
    <dbReference type="NCBI Taxonomy" id="1955184"/>
    <lineage>
        <taxon>Eukaryota</taxon>
        <taxon>Metazoa</taxon>
        <taxon>Ecdysozoa</taxon>
        <taxon>Arthropoda</taxon>
        <taxon>Hexapoda</taxon>
        <taxon>Insecta</taxon>
        <taxon>Pterygota</taxon>
        <taxon>Neoptera</taxon>
        <taxon>Paraneoptera</taxon>
        <taxon>Hemiptera</taxon>
        <taxon>Heteroptera</taxon>
        <taxon>Panheteroptera</taxon>
        <taxon>Cimicomorpha</taxon>
        <taxon>Reduviidae</taxon>
        <taxon>Harpactorinae</taxon>
        <taxon>Harpactorini</taxon>
        <taxon>Pristhesancus</taxon>
    </lineage>
</organism>
<evidence type="ECO:0000256" key="2">
    <source>
        <dbReference type="SAM" id="SignalP"/>
    </source>
</evidence>
<feature type="region of interest" description="Disordered" evidence="1">
    <location>
        <begin position="68"/>
        <end position="93"/>
    </location>
</feature>
<name>A0A2K8JUF7_PRIPG</name>
<dbReference type="EMBL" id="KY030924">
    <property type="protein sequence ID" value="ATU82675.1"/>
    <property type="molecule type" value="mRNA"/>
</dbReference>
<dbReference type="AlphaFoldDB" id="A0A2K8JUF7"/>
<feature type="region of interest" description="Disordered" evidence="1">
    <location>
        <begin position="32"/>
        <end position="53"/>
    </location>
</feature>
<protein>
    <submittedName>
        <fullName evidence="3">Venom glycine-rich peptide Pp23b</fullName>
    </submittedName>
</protein>
<feature type="chain" id="PRO_5014966115" evidence="2">
    <location>
        <begin position="22"/>
        <end position="93"/>
    </location>
</feature>
<proteinExistence type="evidence at transcript level"/>
<reference evidence="3" key="1">
    <citation type="submission" date="2016-10" db="EMBL/GenBank/DDBJ databases">
        <title>The assassin bug Pristhesancus plagipennis produces two different types of venom.</title>
        <authorList>
            <person name="Walker A.A."/>
            <person name="Herzig V."/>
            <person name="Jin J."/>
            <person name="Fry B.G."/>
            <person name="King G.F."/>
        </authorList>
    </citation>
    <scope>NUCLEOTIDE SEQUENCE</scope>
</reference>
<sequence length="93" mass="10007">MRAIILTTALLVIMAAVLTTADNSPKLTVELSETRNKGPYGSERVQTGKVTQDAWVSRDGNLRAGGYVQHDRYSGPGGSNRNTHGGFQVSGRF</sequence>
<evidence type="ECO:0000313" key="3">
    <source>
        <dbReference type="EMBL" id="ATU82675.1"/>
    </source>
</evidence>
<feature type="signal peptide" evidence="2">
    <location>
        <begin position="1"/>
        <end position="21"/>
    </location>
</feature>
<accession>A0A2K8JUF7</accession>